<sequence>MEARETLIKKYVESYNSFDTEKMTEGFSDDIVFVNIQNGQVTMTLNGINEFKNQAETAKQFFSQRIQKILSFNHEGHITQIEIDYQGVLAQDFPNGLKKGQEIKLKGKSTFEFKDGKVIKLTDES</sequence>
<dbReference type="RefSeq" id="WP_091549413.1">
    <property type="nucleotide sequence ID" value="NZ_FONY01000065.1"/>
</dbReference>
<accession>A0A1I2JYC5</accession>
<organism evidence="2 3">
    <name type="scientific">Thermoflexibacter ruber</name>
    <dbReference type="NCBI Taxonomy" id="1003"/>
    <lineage>
        <taxon>Bacteria</taxon>
        <taxon>Pseudomonadati</taxon>
        <taxon>Bacteroidota</taxon>
        <taxon>Cytophagia</taxon>
        <taxon>Cytophagales</taxon>
        <taxon>Thermoflexibacteraceae</taxon>
        <taxon>Thermoflexibacter</taxon>
    </lineage>
</organism>
<feature type="domain" description="SnoaL-like" evidence="1">
    <location>
        <begin position="9"/>
        <end position="119"/>
    </location>
</feature>
<dbReference type="OrthoDB" id="582835at2"/>
<dbReference type="STRING" id="1003.SAMN04488541_10654"/>
<protein>
    <submittedName>
        <fullName evidence="2">Putative lumazine-binding</fullName>
    </submittedName>
</protein>
<dbReference type="InterPro" id="IPR037401">
    <property type="entry name" value="SnoaL-like"/>
</dbReference>
<dbReference type="SUPFAM" id="SSF54427">
    <property type="entry name" value="NTF2-like"/>
    <property type="match status" value="1"/>
</dbReference>
<evidence type="ECO:0000313" key="2">
    <source>
        <dbReference type="EMBL" id="SFF57766.1"/>
    </source>
</evidence>
<reference evidence="2 3" key="1">
    <citation type="submission" date="2016-10" db="EMBL/GenBank/DDBJ databases">
        <authorList>
            <person name="de Groot N.N."/>
        </authorList>
    </citation>
    <scope>NUCLEOTIDE SEQUENCE [LARGE SCALE GENOMIC DNA]</scope>
    <source>
        <strain>GEY</strain>
        <strain evidence="3">DSM 9560</strain>
    </source>
</reference>
<name>A0A1I2JYC5_9BACT</name>
<evidence type="ECO:0000313" key="3">
    <source>
        <dbReference type="Proteomes" id="UP000199513"/>
    </source>
</evidence>
<keyword evidence="3" id="KW-1185">Reference proteome</keyword>
<proteinExistence type="predicted"/>
<dbReference type="Proteomes" id="UP000199513">
    <property type="component" value="Unassembled WGS sequence"/>
</dbReference>
<dbReference type="InterPro" id="IPR032710">
    <property type="entry name" value="NTF2-like_dom_sf"/>
</dbReference>
<gene>
    <name evidence="2" type="ORF">SAMN04488541_10654</name>
</gene>
<evidence type="ECO:0000259" key="1">
    <source>
        <dbReference type="Pfam" id="PF12680"/>
    </source>
</evidence>
<dbReference type="Pfam" id="PF12680">
    <property type="entry name" value="SnoaL_2"/>
    <property type="match status" value="1"/>
</dbReference>
<dbReference type="Gene3D" id="3.10.450.50">
    <property type="match status" value="1"/>
</dbReference>
<dbReference type="EMBL" id="FONY01000065">
    <property type="protein sequence ID" value="SFF57766.1"/>
    <property type="molecule type" value="Genomic_DNA"/>
</dbReference>
<dbReference type="AlphaFoldDB" id="A0A1I2JYC5"/>